<evidence type="ECO:0000313" key="1">
    <source>
        <dbReference type="EMBL" id="XAI71078.1"/>
    </source>
</evidence>
<reference evidence="1" key="1">
    <citation type="journal article" date="2024" name="J. Gen. Virol.">
        <title>Novel phages of Pseudomonas syringae unveil numerous potential auxiliary metabolic genes.</title>
        <authorList>
            <person name="Feltin C."/>
            <person name="Garneau J.R."/>
            <person name="Morris C.E."/>
            <person name="Berard A."/>
            <person name="Torres-Barcelo C."/>
        </authorList>
    </citation>
    <scope>NUCLEOTIDE SEQUENCE</scope>
</reference>
<proteinExistence type="predicted"/>
<sequence>MKHNHQAIRAHMQLLNGVYHLKLSNPETVAKLSDDQILSMAASNLSKLTGLNIKGAAVPPGFSVTAKSMSHFNFNFFNTDDSIANQELRVQLRSGLPPECAGHYPEIFRYGVGKLDFYYVVGEVNRNANAVVFSYIGHVDRPATFFRRIRKSREIDGAIGNPRQSTHYIDPEWAAQYTTRLV</sequence>
<protein>
    <submittedName>
        <fullName evidence="1">Uncharacterized protein</fullName>
    </submittedName>
</protein>
<gene>
    <name evidence="1" type="ORF">Cygsa01_00032</name>
</gene>
<name>A0AAU6W3E0_9VIRU</name>
<accession>A0AAU6W3E0</accession>
<dbReference type="EMBL" id="PP179332">
    <property type="protein sequence ID" value="XAI71078.1"/>
    <property type="molecule type" value="Genomic_DNA"/>
</dbReference>
<organism evidence="1">
    <name type="scientific">Pseudomonas phage Cygsa01</name>
    <dbReference type="NCBI Taxonomy" id="3138529"/>
    <lineage>
        <taxon>Viruses</taxon>
    </lineage>
</organism>